<protein>
    <submittedName>
        <fullName evidence="2">Uncharacterized protein</fullName>
    </submittedName>
</protein>
<name>A0AAQ3UM80_PASNO</name>
<feature type="non-terminal residue" evidence="2">
    <location>
        <position position="1"/>
    </location>
</feature>
<accession>A0AAQ3UM80</accession>
<dbReference type="Proteomes" id="UP001341281">
    <property type="component" value="Chromosome 09"/>
</dbReference>
<gene>
    <name evidence="2" type="ORF">U9M48_038751</name>
</gene>
<reference evidence="2 3" key="1">
    <citation type="submission" date="2024-02" db="EMBL/GenBank/DDBJ databases">
        <title>High-quality chromosome-scale genome assembly of Pensacola bahiagrass (Paspalum notatum Flugge var. saurae).</title>
        <authorList>
            <person name="Vega J.M."/>
            <person name="Podio M."/>
            <person name="Orjuela J."/>
            <person name="Siena L.A."/>
            <person name="Pessino S.C."/>
            <person name="Combes M.C."/>
            <person name="Mariac C."/>
            <person name="Albertini E."/>
            <person name="Pupilli F."/>
            <person name="Ortiz J.P.A."/>
            <person name="Leblanc O."/>
        </authorList>
    </citation>
    <scope>NUCLEOTIDE SEQUENCE [LARGE SCALE GENOMIC DNA]</scope>
    <source>
        <strain evidence="2">R1</strain>
        <tissue evidence="2">Leaf</tissue>
    </source>
</reference>
<organism evidence="2 3">
    <name type="scientific">Paspalum notatum var. saurae</name>
    <dbReference type="NCBI Taxonomy" id="547442"/>
    <lineage>
        <taxon>Eukaryota</taxon>
        <taxon>Viridiplantae</taxon>
        <taxon>Streptophyta</taxon>
        <taxon>Embryophyta</taxon>
        <taxon>Tracheophyta</taxon>
        <taxon>Spermatophyta</taxon>
        <taxon>Magnoliopsida</taxon>
        <taxon>Liliopsida</taxon>
        <taxon>Poales</taxon>
        <taxon>Poaceae</taxon>
        <taxon>PACMAD clade</taxon>
        <taxon>Panicoideae</taxon>
        <taxon>Andropogonodae</taxon>
        <taxon>Paspaleae</taxon>
        <taxon>Paspalinae</taxon>
        <taxon>Paspalum</taxon>
    </lineage>
</organism>
<evidence type="ECO:0000256" key="1">
    <source>
        <dbReference type="SAM" id="MobiDB-lite"/>
    </source>
</evidence>
<feature type="compositionally biased region" description="Low complexity" evidence="1">
    <location>
        <begin position="17"/>
        <end position="36"/>
    </location>
</feature>
<feature type="region of interest" description="Disordered" evidence="1">
    <location>
        <begin position="1"/>
        <end position="53"/>
    </location>
</feature>
<sequence length="218" mass="23140">RRRAPVGWPRGAFAGTAPSLCRPPRAAPSRLRAAPTAPQPRPPPRRLLRDCTPPLPASSVAARRCRPCASPSPHRPFLLKRRWCSASPSAPPSWPRLTLTLVASAHHGHDEDDGCGVLALLFAATGLRPHTAEPCHHGHAATPQPPRSVFLALAPLVHHDDTSSLNAMATARVMVRGKAALVRPDWVPDLGAIDVADACSASTLSIVSNAVHVELLAQ</sequence>
<proteinExistence type="predicted"/>
<evidence type="ECO:0000313" key="3">
    <source>
        <dbReference type="Proteomes" id="UP001341281"/>
    </source>
</evidence>
<dbReference type="AlphaFoldDB" id="A0AAQ3UM80"/>
<keyword evidence="3" id="KW-1185">Reference proteome</keyword>
<evidence type="ECO:0000313" key="2">
    <source>
        <dbReference type="EMBL" id="WVZ92705.1"/>
    </source>
</evidence>
<dbReference type="EMBL" id="CP144753">
    <property type="protein sequence ID" value="WVZ92705.1"/>
    <property type="molecule type" value="Genomic_DNA"/>
</dbReference>